<dbReference type="PANTHER" id="PTHR13789:SF309">
    <property type="entry name" value="PUTATIVE (AFU_ORTHOLOGUE AFUA_6G14510)-RELATED"/>
    <property type="match status" value="1"/>
</dbReference>
<evidence type="ECO:0000256" key="2">
    <source>
        <dbReference type="ARBA" id="ARBA00023033"/>
    </source>
</evidence>
<organism evidence="4 5">
    <name type="scientific">Nocardia nova SH22a</name>
    <dbReference type="NCBI Taxonomy" id="1415166"/>
    <lineage>
        <taxon>Bacteria</taxon>
        <taxon>Bacillati</taxon>
        <taxon>Actinomycetota</taxon>
        <taxon>Actinomycetes</taxon>
        <taxon>Mycobacteriales</taxon>
        <taxon>Nocardiaceae</taxon>
        <taxon>Nocardia</taxon>
    </lineage>
</organism>
<keyword evidence="2" id="KW-0503">Monooxygenase</keyword>
<dbReference type="Proteomes" id="UP000019150">
    <property type="component" value="Chromosome"/>
</dbReference>
<dbReference type="SUPFAM" id="SSF51905">
    <property type="entry name" value="FAD/NAD(P)-binding domain"/>
    <property type="match status" value="1"/>
</dbReference>
<reference evidence="4 5" key="1">
    <citation type="journal article" date="2014" name="Appl. Environ. Microbiol.">
        <title>Insights into the Microbial Degradation of Rubber and Gutta-Percha by Analysis of the Complete Genome of Nocardia nova SH22a.</title>
        <authorList>
            <person name="Luo Q."/>
            <person name="Hiessl S."/>
            <person name="Poehlein A."/>
            <person name="Daniel R."/>
            <person name="Steinbuchel A."/>
        </authorList>
    </citation>
    <scope>NUCLEOTIDE SEQUENCE [LARGE SCALE GENOMIC DNA]</scope>
    <source>
        <strain evidence="4">SH22a</strain>
    </source>
</reference>
<dbReference type="InterPro" id="IPR050493">
    <property type="entry name" value="FAD-dep_Monooxygenase_BioMet"/>
</dbReference>
<feature type="domain" description="FAD-binding" evidence="3">
    <location>
        <begin position="13"/>
        <end position="344"/>
    </location>
</feature>
<dbReference type="eggNOG" id="COG0654">
    <property type="taxonomic scope" value="Bacteria"/>
</dbReference>
<dbReference type="InterPro" id="IPR036188">
    <property type="entry name" value="FAD/NAD-bd_sf"/>
</dbReference>
<dbReference type="EMBL" id="CP006850">
    <property type="protein sequence ID" value="AHH21162.1"/>
    <property type="molecule type" value="Genomic_DNA"/>
</dbReference>
<dbReference type="RefSeq" id="WP_025352489.1">
    <property type="nucleotide sequence ID" value="NZ_CP006850.1"/>
</dbReference>
<dbReference type="PRINTS" id="PR00420">
    <property type="entry name" value="RNGMNOXGNASE"/>
</dbReference>
<dbReference type="STRING" id="1415166.NONO_c63920"/>
<dbReference type="Pfam" id="PF01494">
    <property type="entry name" value="FAD_binding_3"/>
    <property type="match status" value="1"/>
</dbReference>
<evidence type="ECO:0000259" key="3">
    <source>
        <dbReference type="Pfam" id="PF01494"/>
    </source>
</evidence>
<dbReference type="Gene3D" id="3.50.50.60">
    <property type="entry name" value="FAD/NAD(P)-binding domain"/>
    <property type="match status" value="1"/>
</dbReference>
<sequence>MSADRMDARRRRACVVGAGIGGLAAAVALSRRGWEVEILERSAEIGESGSGLTVWSNGLRALDTIGLGAQVRARAMDETSAGIRNPKGDWLIRTDTSELVRRYGDVVMIPRADLFDILRAAVAELEVRVDIEVSGIETYGDRVRVLHDAGVSEADLVVGADGIHSAVRRWVCPQAAPPRYSGSTAWRLITTRPVPSLHEGGQTWGHGEQVGIIPMTDGRVYLFGAAAVPAGQRNPGDELGEMRRRFGHWHEPIPTLLAAVGESDVLRHDIYELPPIPAFVRGPVALLGDAAHAMTPNMGQGANQALEDAVTLAALLDRTDRVEGALLEYNRIRRPRTQSIARRSRSIGTVAQLTSVPAVVRDAALRVTPGNELLRGFGAALSWEPPQ</sequence>
<dbReference type="PATRIC" id="fig|1415166.3.peg.6571"/>
<keyword evidence="1" id="KW-0560">Oxidoreductase</keyword>
<gene>
    <name evidence="4" type="ORF">NONO_c63920</name>
</gene>
<proteinExistence type="predicted"/>
<evidence type="ECO:0000313" key="4">
    <source>
        <dbReference type="EMBL" id="AHH21162.1"/>
    </source>
</evidence>
<dbReference type="HOGENOM" id="CLU_009665_19_5_11"/>
<name>W5TPI6_9NOCA</name>
<dbReference type="KEGG" id="nno:NONO_c63920"/>
<keyword evidence="5" id="KW-1185">Reference proteome</keyword>
<dbReference type="InterPro" id="IPR002938">
    <property type="entry name" value="FAD-bd"/>
</dbReference>
<accession>W5TPI6</accession>
<evidence type="ECO:0000256" key="1">
    <source>
        <dbReference type="ARBA" id="ARBA00023002"/>
    </source>
</evidence>
<protein>
    <submittedName>
        <fullName evidence="4">FAD-dependent oxidoreductase</fullName>
    </submittedName>
</protein>
<dbReference type="AlphaFoldDB" id="W5TPI6"/>
<dbReference type="GO" id="GO:0004497">
    <property type="term" value="F:monooxygenase activity"/>
    <property type="evidence" value="ECO:0007669"/>
    <property type="project" value="UniProtKB-KW"/>
</dbReference>
<dbReference type="GO" id="GO:0071949">
    <property type="term" value="F:FAD binding"/>
    <property type="evidence" value="ECO:0007669"/>
    <property type="project" value="InterPro"/>
</dbReference>
<evidence type="ECO:0000313" key="5">
    <source>
        <dbReference type="Proteomes" id="UP000019150"/>
    </source>
</evidence>
<dbReference type="PANTHER" id="PTHR13789">
    <property type="entry name" value="MONOOXYGENASE"/>
    <property type="match status" value="1"/>
</dbReference>